<dbReference type="PANTHER" id="PTHR47074">
    <property type="entry name" value="BNAC02G40300D PROTEIN"/>
    <property type="match status" value="1"/>
</dbReference>
<dbReference type="Gene3D" id="3.30.420.10">
    <property type="entry name" value="Ribonuclease H-like superfamily/Ribonuclease H"/>
    <property type="match status" value="1"/>
</dbReference>
<keyword evidence="4" id="KW-1185">Reference proteome</keyword>
<dbReference type="GO" id="GO:0003676">
    <property type="term" value="F:nucleic acid binding"/>
    <property type="evidence" value="ECO:0007669"/>
    <property type="project" value="InterPro"/>
</dbReference>
<dbReference type="CDD" id="cd06222">
    <property type="entry name" value="RNase_H_like"/>
    <property type="match status" value="1"/>
</dbReference>
<reference evidence="3" key="1">
    <citation type="submission" date="2023-05" db="EMBL/GenBank/DDBJ databases">
        <title>Genome and transcriptome analyses reveal genes involved in the formation of fine ridges on petal epidermal cells in Hibiscus trionum.</title>
        <authorList>
            <person name="Koshimizu S."/>
            <person name="Masuda S."/>
            <person name="Ishii T."/>
            <person name="Shirasu K."/>
            <person name="Hoshino A."/>
            <person name="Arita M."/>
        </authorList>
    </citation>
    <scope>NUCLEOTIDE SEQUENCE</scope>
    <source>
        <strain evidence="3">Hamamatsu line</strain>
    </source>
</reference>
<accession>A0A9W7H3R1</accession>
<name>A0A9W7H3R1_HIBTR</name>
<evidence type="ECO:0000259" key="1">
    <source>
        <dbReference type="Pfam" id="PF13456"/>
    </source>
</evidence>
<dbReference type="SUPFAM" id="SSF53098">
    <property type="entry name" value="Ribonuclease H-like"/>
    <property type="match status" value="1"/>
</dbReference>
<dbReference type="InterPro" id="IPR044730">
    <property type="entry name" value="RNase_H-like_dom_plant"/>
</dbReference>
<dbReference type="GO" id="GO:0004523">
    <property type="term" value="F:RNA-DNA hybrid ribonuclease activity"/>
    <property type="evidence" value="ECO:0007669"/>
    <property type="project" value="InterPro"/>
</dbReference>
<proteinExistence type="predicted"/>
<feature type="domain" description="RNase H type-1" evidence="1">
    <location>
        <begin position="270"/>
        <end position="391"/>
    </location>
</feature>
<gene>
    <name evidence="3" type="ORF">HRI_000721700</name>
</gene>
<dbReference type="InterPro" id="IPR026960">
    <property type="entry name" value="RVT-Znf"/>
</dbReference>
<dbReference type="InterPro" id="IPR036397">
    <property type="entry name" value="RNaseH_sf"/>
</dbReference>
<feature type="domain" description="Reverse transcriptase zinc-binding" evidence="2">
    <location>
        <begin position="81"/>
        <end position="169"/>
    </location>
</feature>
<evidence type="ECO:0000313" key="4">
    <source>
        <dbReference type="Proteomes" id="UP001165190"/>
    </source>
</evidence>
<dbReference type="Pfam" id="PF13966">
    <property type="entry name" value="zf-RVT"/>
    <property type="match status" value="1"/>
</dbReference>
<evidence type="ECO:0000313" key="3">
    <source>
        <dbReference type="EMBL" id="GMI70524.1"/>
    </source>
</evidence>
<comment type="caution">
    <text evidence="3">The sequence shown here is derived from an EMBL/GenBank/DDBJ whole genome shotgun (WGS) entry which is preliminary data.</text>
</comment>
<dbReference type="OrthoDB" id="959921at2759"/>
<dbReference type="Pfam" id="PF13456">
    <property type="entry name" value="RVT_3"/>
    <property type="match status" value="1"/>
</dbReference>
<protein>
    <submittedName>
        <fullName evidence="3">Uncharacterized protein</fullName>
    </submittedName>
</protein>
<organism evidence="3 4">
    <name type="scientific">Hibiscus trionum</name>
    <name type="common">Flower of an hour</name>
    <dbReference type="NCBI Taxonomy" id="183268"/>
    <lineage>
        <taxon>Eukaryota</taxon>
        <taxon>Viridiplantae</taxon>
        <taxon>Streptophyta</taxon>
        <taxon>Embryophyta</taxon>
        <taxon>Tracheophyta</taxon>
        <taxon>Spermatophyta</taxon>
        <taxon>Magnoliopsida</taxon>
        <taxon>eudicotyledons</taxon>
        <taxon>Gunneridae</taxon>
        <taxon>Pentapetalae</taxon>
        <taxon>rosids</taxon>
        <taxon>malvids</taxon>
        <taxon>Malvales</taxon>
        <taxon>Malvaceae</taxon>
        <taxon>Malvoideae</taxon>
        <taxon>Hibiscus</taxon>
    </lineage>
</organism>
<dbReference type="Proteomes" id="UP001165190">
    <property type="component" value="Unassembled WGS sequence"/>
</dbReference>
<dbReference type="InterPro" id="IPR002156">
    <property type="entry name" value="RNaseH_domain"/>
</dbReference>
<evidence type="ECO:0000259" key="2">
    <source>
        <dbReference type="Pfam" id="PF13966"/>
    </source>
</evidence>
<dbReference type="InterPro" id="IPR012337">
    <property type="entry name" value="RNaseH-like_sf"/>
</dbReference>
<dbReference type="AlphaFoldDB" id="A0A9W7H3R1"/>
<dbReference type="EMBL" id="BSYR01000008">
    <property type="protein sequence ID" value="GMI70524.1"/>
    <property type="molecule type" value="Genomic_DNA"/>
</dbReference>
<dbReference type="PANTHER" id="PTHR47074:SF48">
    <property type="entry name" value="POLYNUCLEOTIDYL TRANSFERASE, RIBONUCLEASE H-LIKE SUPERFAMILY PROTEIN"/>
    <property type="match status" value="1"/>
</dbReference>
<sequence length="423" mass="48404">MISVWNDFWLPGPTCKLVSSPPVDDIIWVADLIDSRNGRWDSDRVKSNFSERKAREILSIPLPIDPQLDSMVWCGEHTYNYSTRSGYRMLLDPAQSLPSTNSLFRKVWLSKCPAKMNIQCWKFIRNFVPTKLNLCIKRVAADPLCYKCSQAQEDIIHVLCDCHFARQVWCALSLHEPENTNQLSFPDWLEAMFNTNGSHKAQEIIITLYAIWHARNKFVFEGFETRVEEVITYIRSYCLDLMTLKMRLLSVRNPLPVRWSPPSPEMVKVNVDACFHEASKLACVGLLIRDSEGYVLGSKCAKIEFTSSSFAAEALAVVHGLHFAFEMGFRRVTVESDSLTTVKKLQAKEEDKSKVNWLVRNSQILGENFSVCNFSFIPRNGNKPAHAMARVCLTSSSERIWVEEAPDSVERLAAEDRRWLDPP</sequence>
<dbReference type="InterPro" id="IPR052929">
    <property type="entry name" value="RNase_H-like_EbsB-rel"/>
</dbReference>